<feature type="region of interest" description="Disordered" evidence="8">
    <location>
        <begin position="797"/>
        <end position="885"/>
    </location>
</feature>
<feature type="transmembrane region" description="Helical" evidence="6">
    <location>
        <begin position="522"/>
        <end position="546"/>
    </location>
</feature>
<feature type="compositionally biased region" description="Basic and acidic residues" evidence="8">
    <location>
        <begin position="831"/>
        <end position="841"/>
    </location>
</feature>
<feature type="domain" description="TMC" evidence="9">
    <location>
        <begin position="556"/>
        <end position="662"/>
    </location>
</feature>
<feature type="transmembrane region" description="Helical" evidence="6">
    <location>
        <begin position="273"/>
        <end position="295"/>
    </location>
</feature>
<dbReference type="InterPro" id="IPR038900">
    <property type="entry name" value="TMC"/>
</dbReference>
<comment type="subcellular location">
    <subcellularLocation>
        <location evidence="1 6">Membrane</location>
        <topology evidence="1 6">Multi-pass membrane protein</topology>
    </subcellularLocation>
</comment>
<evidence type="ECO:0000313" key="11">
    <source>
        <dbReference type="Proteomes" id="UP000736164"/>
    </source>
</evidence>
<evidence type="ECO:0000256" key="6">
    <source>
        <dbReference type="RuleBase" id="RU310713"/>
    </source>
</evidence>
<feature type="coiled-coil region" evidence="7">
    <location>
        <begin position="152"/>
        <end position="179"/>
    </location>
</feature>
<keyword evidence="4 6" id="KW-1133">Transmembrane helix</keyword>
<dbReference type="PANTHER" id="PTHR23302:SF42">
    <property type="entry name" value="TRANSMEMBRANE CHANNEL-LIKE PROTEIN 7"/>
    <property type="match status" value="1"/>
</dbReference>
<comment type="similarity">
    <text evidence="2 6">Belongs to the TMC family.</text>
</comment>
<feature type="region of interest" description="Disordered" evidence="8">
    <location>
        <begin position="905"/>
        <end position="976"/>
    </location>
</feature>
<sequence>MSYYSQGGVLNPAYHQSETLEMDRSSSRTAQPLNPYDSSGPGGQWDRGASGWSSTGMLPPYSEEGGYDTLPMRPLPTQTHPPLEHRGQTNPGFKRDSMIEYNSGPQDWYQGRHHVDYQDQPDYARREGSALRRRASRRRSLFPAGTLSATALGRLGLTAEDFQEEIEREEQDLVTELAAKSIRDRVRAIRQLPMSLQDKSHVRKQVLLLVTSKRRLQLTCCTDCTESVSLFFRRLGGHLSSVRQALELWSGTLKEIGGRFGSSVLSFFTFLKWLLMFNVFSFLINFGFITVPQLLEPPGGPNVSFRGLEILTGAGYFSYTVLYYGYYSNGSVSGSSAGSSQNSTLPQYDMQLAYFFTMGTYLVLCGLCLVYSAARSFRENFMLGGELSGRAWRLLCSWDFSVVNEKAVQLRQRNLQVQLKESLSESTQKQAVSSLSEKLSHFGIHLGIWLISLSLALGSCAAVYFLCLFNLRLIENAQTSSSLQDEASTLLLPIVVSLINLLIPLLYTLLRKIEPFTVQRHQIYTLILRNVILKMSIVGVLCYYWLEKVTNSKIQCWESFVGQDLYRLVVIDFFFCLIGSFFGEFLHRVIGVRCVKSLGVPEFDIARNVLDLIYAQTLAWIGIYFSPLLPVIQIIKFFLMFYLKKVSLMQNCQPPRRLGRAAQIQTIFILLLFFPSFAGVLSMVAVTVWRRKPSALCGPFRGLLSPYEAVSLWMSNVDMIPGSRWAVWIYNNLIQSELFFLLLSLVILVLIYLYWHIVRGRKILILLLREQIANEGKDKTFLLEKLKKLQGLQTQGRTSVLKPQRGAVQVRRGRGTDRAKRQEPGAGRSWAGRERGQEREPVGTGKGQVQKQKITEPGSTRVHRLQQGPRLPSRDRIPSQGQIEGHPERVRVLCWEQTPQSQVTCSAQGQVSGSRGRVVLPSLDLRGSRRSRAPGLDPGPGARDTLLPGSVPETPGPSQASDDRPPRAEGTAPAVSSALIQAMIARRQAEEEEDEEGY</sequence>
<accession>A0A8J7NLZ0</accession>
<feature type="compositionally biased region" description="Basic and acidic residues" evidence="8">
    <location>
        <begin position="82"/>
        <end position="98"/>
    </location>
</feature>
<evidence type="ECO:0000256" key="2">
    <source>
        <dbReference type="ARBA" id="ARBA00006510"/>
    </source>
</evidence>
<feature type="transmembrane region" description="Helical" evidence="6">
    <location>
        <begin position="307"/>
        <end position="326"/>
    </location>
</feature>
<feature type="transmembrane region" description="Helical" evidence="6">
    <location>
        <begin position="566"/>
        <end position="586"/>
    </location>
</feature>
<dbReference type="PANTHER" id="PTHR23302">
    <property type="entry name" value="TRANSMEMBRANE CHANNEL-RELATED"/>
    <property type="match status" value="1"/>
</dbReference>
<name>A0A8J7NLZ0_ATRSP</name>
<evidence type="ECO:0000256" key="1">
    <source>
        <dbReference type="ARBA" id="ARBA00004141"/>
    </source>
</evidence>
<feature type="transmembrane region" description="Helical" evidence="6">
    <location>
        <begin position="738"/>
        <end position="755"/>
    </location>
</feature>
<keyword evidence="3 6" id="KW-0812">Transmembrane</keyword>
<dbReference type="AlphaFoldDB" id="A0A8J7NLZ0"/>
<feature type="compositionally biased region" description="Basic and acidic residues" evidence="8">
    <location>
        <begin position="814"/>
        <end position="823"/>
    </location>
</feature>
<dbReference type="GO" id="GO:0005886">
    <property type="term" value="C:plasma membrane"/>
    <property type="evidence" value="ECO:0007669"/>
    <property type="project" value="InterPro"/>
</dbReference>
<dbReference type="Pfam" id="PF07810">
    <property type="entry name" value="TMC"/>
    <property type="match status" value="1"/>
</dbReference>
<feature type="transmembrane region" description="Helical" evidence="6">
    <location>
        <begin position="352"/>
        <end position="374"/>
    </location>
</feature>
<proteinExistence type="inferred from homology"/>
<feature type="transmembrane region" description="Helical" evidence="6">
    <location>
        <begin position="621"/>
        <end position="643"/>
    </location>
</feature>
<evidence type="ECO:0000256" key="3">
    <source>
        <dbReference type="ARBA" id="ARBA00022692"/>
    </source>
</evidence>
<keyword evidence="11" id="KW-1185">Reference proteome</keyword>
<gene>
    <name evidence="10" type="primary">Tmc5</name>
    <name evidence="10" type="ORF">GTO95_0014053</name>
</gene>
<keyword evidence="7" id="KW-0175">Coiled coil</keyword>
<feature type="non-terminal residue" evidence="10">
    <location>
        <position position="1"/>
    </location>
</feature>
<feature type="transmembrane region" description="Helical" evidence="6">
    <location>
        <begin position="491"/>
        <end position="510"/>
    </location>
</feature>
<evidence type="ECO:0000259" key="9">
    <source>
        <dbReference type="Pfam" id="PF07810"/>
    </source>
</evidence>
<dbReference type="GO" id="GO:0008381">
    <property type="term" value="F:mechanosensitive monoatomic ion channel activity"/>
    <property type="evidence" value="ECO:0007669"/>
    <property type="project" value="TreeGrafter"/>
</dbReference>
<feature type="non-terminal residue" evidence="10">
    <location>
        <position position="998"/>
    </location>
</feature>
<evidence type="ECO:0000256" key="7">
    <source>
        <dbReference type="SAM" id="Coils"/>
    </source>
</evidence>
<feature type="compositionally biased region" description="Basic and acidic residues" evidence="8">
    <location>
        <begin position="113"/>
        <end position="130"/>
    </location>
</feature>
<dbReference type="InterPro" id="IPR012496">
    <property type="entry name" value="TMC_dom"/>
</dbReference>
<reference evidence="10" key="1">
    <citation type="journal article" date="2021" name="Cell">
        <title>Tracing the genetic footprints of vertebrate landing in non-teleost ray-finned fishes.</title>
        <authorList>
            <person name="Bi X."/>
            <person name="Wang K."/>
            <person name="Yang L."/>
            <person name="Pan H."/>
            <person name="Jiang H."/>
            <person name="Wei Q."/>
            <person name="Fang M."/>
            <person name="Yu H."/>
            <person name="Zhu C."/>
            <person name="Cai Y."/>
            <person name="He Y."/>
            <person name="Gan X."/>
            <person name="Zeng H."/>
            <person name="Yu D."/>
            <person name="Zhu Y."/>
            <person name="Jiang H."/>
            <person name="Qiu Q."/>
            <person name="Yang H."/>
            <person name="Zhang Y.E."/>
            <person name="Wang W."/>
            <person name="Zhu M."/>
            <person name="He S."/>
            <person name="Zhang G."/>
        </authorList>
    </citation>
    <scope>NUCLEOTIDE SEQUENCE</scope>
    <source>
        <strain evidence="10">Allg_001</strain>
    </source>
</reference>
<evidence type="ECO:0000256" key="8">
    <source>
        <dbReference type="SAM" id="MobiDB-lite"/>
    </source>
</evidence>
<protein>
    <recommendedName>
        <fullName evidence="6">Transmembrane channel-like protein</fullName>
    </recommendedName>
</protein>
<evidence type="ECO:0000256" key="5">
    <source>
        <dbReference type="ARBA" id="ARBA00023136"/>
    </source>
</evidence>
<feature type="region of interest" description="Disordered" evidence="8">
    <location>
        <begin position="19"/>
        <end position="137"/>
    </location>
</feature>
<evidence type="ECO:0000313" key="10">
    <source>
        <dbReference type="EMBL" id="MBN3313636.1"/>
    </source>
</evidence>
<evidence type="ECO:0000256" key="4">
    <source>
        <dbReference type="ARBA" id="ARBA00022989"/>
    </source>
</evidence>
<feature type="transmembrane region" description="Helical" evidence="6">
    <location>
        <begin position="446"/>
        <end position="471"/>
    </location>
</feature>
<organism evidence="10 11">
    <name type="scientific">Atractosteus spatula</name>
    <name type="common">Alligator gar</name>
    <name type="synonym">Lepisosteus spatula</name>
    <dbReference type="NCBI Taxonomy" id="7917"/>
    <lineage>
        <taxon>Eukaryota</taxon>
        <taxon>Metazoa</taxon>
        <taxon>Chordata</taxon>
        <taxon>Craniata</taxon>
        <taxon>Vertebrata</taxon>
        <taxon>Euteleostomi</taxon>
        <taxon>Actinopterygii</taxon>
        <taxon>Neopterygii</taxon>
        <taxon>Holostei</taxon>
        <taxon>Semionotiformes</taxon>
        <taxon>Lepisosteidae</taxon>
        <taxon>Atractosteus</taxon>
    </lineage>
</organism>
<dbReference type="EMBL" id="JAAWVO010012213">
    <property type="protein sequence ID" value="MBN3313636.1"/>
    <property type="molecule type" value="Genomic_DNA"/>
</dbReference>
<feature type="transmembrane region" description="Helical" evidence="6">
    <location>
        <begin position="664"/>
        <end position="689"/>
    </location>
</feature>
<keyword evidence="5 6" id="KW-0472">Membrane</keyword>
<comment type="caution">
    <text evidence="10">The sequence shown here is derived from an EMBL/GenBank/DDBJ whole genome shotgun (WGS) entry which is preliminary data.</text>
</comment>
<dbReference type="Proteomes" id="UP000736164">
    <property type="component" value="Unassembled WGS sequence"/>
</dbReference>